<dbReference type="InterPro" id="IPR009057">
    <property type="entry name" value="Homeodomain-like_sf"/>
</dbReference>
<keyword evidence="2" id="KW-0677">Repeat</keyword>
<dbReference type="SUPFAM" id="SSF46689">
    <property type="entry name" value="Homeodomain-like"/>
    <property type="match status" value="1"/>
</dbReference>
<dbReference type="Gene3D" id="1.10.10.60">
    <property type="entry name" value="Homeodomain-like"/>
    <property type="match status" value="2"/>
</dbReference>
<dbReference type="eggNOG" id="KOG0048">
    <property type="taxonomic scope" value="Eukaryota"/>
</dbReference>
<dbReference type="CDD" id="cd00167">
    <property type="entry name" value="SANT"/>
    <property type="match status" value="2"/>
</dbReference>
<evidence type="ECO:0000256" key="2">
    <source>
        <dbReference type="ARBA" id="ARBA00022737"/>
    </source>
</evidence>
<evidence type="ECO:0000256" key="4">
    <source>
        <dbReference type="ARBA" id="ARBA00023242"/>
    </source>
</evidence>
<proteinExistence type="predicted"/>
<dbReference type="KEGG" id="nnu:104585989"/>
<dbReference type="FunFam" id="1.10.10.60:FF:000001">
    <property type="entry name" value="MYB-related transcription factor"/>
    <property type="match status" value="1"/>
</dbReference>
<dbReference type="GeneID" id="104585989"/>
<name>A0A1U7Z3P9_NELNU</name>
<comment type="subcellular location">
    <subcellularLocation>
        <location evidence="1">Nucleus</location>
    </subcellularLocation>
</comment>
<dbReference type="GO" id="GO:0006355">
    <property type="term" value="P:regulation of DNA-templated transcription"/>
    <property type="evidence" value="ECO:0000318"/>
    <property type="project" value="GO_Central"/>
</dbReference>
<keyword evidence="3" id="KW-0238">DNA-binding</keyword>
<dbReference type="InterPro" id="IPR017930">
    <property type="entry name" value="Myb_dom"/>
</dbReference>
<dbReference type="InterPro" id="IPR015495">
    <property type="entry name" value="Myb_TF_plants"/>
</dbReference>
<dbReference type="SMART" id="SM00717">
    <property type="entry name" value="SANT"/>
    <property type="match status" value="2"/>
</dbReference>
<dbReference type="PROSITE" id="PS50090">
    <property type="entry name" value="MYB_LIKE"/>
    <property type="match status" value="2"/>
</dbReference>
<reference evidence="7" key="1">
    <citation type="submission" date="2025-08" db="UniProtKB">
        <authorList>
            <consortium name="RefSeq"/>
        </authorList>
    </citation>
    <scope>IDENTIFICATION</scope>
</reference>
<dbReference type="Proteomes" id="UP000189703">
    <property type="component" value="Unplaced"/>
</dbReference>
<dbReference type="PANTHER" id="PTHR47999">
    <property type="entry name" value="TRANSCRIPTION FACTOR MYB8-RELATED-RELATED"/>
    <property type="match status" value="1"/>
</dbReference>
<dbReference type="AlphaFoldDB" id="A0A1U7Z3P9"/>
<dbReference type="PANTHER" id="PTHR47999:SF80">
    <property type="entry name" value="MYB-RELATED PROTEIN MYB4-LIKE"/>
    <property type="match status" value="1"/>
</dbReference>
<gene>
    <name evidence="7" type="primary">LOC104585989</name>
</gene>
<dbReference type="GO" id="GO:0005634">
    <property type="term" value="C:nucleus"/>
    <property type="evidence" value="ECO:0000318"/>
    <property type="project" value="GO_Central"/>
</dbReference>
<dbReference type="Pfam" id="PF00249">
    <property type="entry name" value="Myb_DNA-binding"/>
    <property type="match status" value="2"/>
</dbReference>
<organism evidence="6 7">
    <name type="scientific">Nelumbo nucifera</name>
    <name type="common">Sacred lotus</name>
    <dbReference type="NCBI Taxonomy" id="4432"/>
    <lineage>
        <taxon>Eukaryota</taxon>
        <taxon>Viridiplantae</taxon>
        <taxon>Streptophyta</taxon>
        <taxon>Embryophyta</taxon>
        <taxon>Tracheophyta</taxon>
        <taxon>Spermatophyta</taxon>
        <taxon>Magnoliopsida</taxon>
        <taxon>Proteales</taxon>
        <taxon>Nelumbonaceae</taxon>
        <taxon>Nelumbo</taxon>
    </lineage>
</organism>
<evidence type="ECO:0000313" key="7">
    <source>
        <dbReference type="RefSeq" id="XP_010241362.1"/>
    </source>
</evidence>
<dbReference type="OrthoDB" id="2143914at2759"/>
<dbReference type="FunCoup" id="A0A1U7Z3P9">
    <property type="interactions" value="2"/>
</dbReference>
<feature type="region of interest" description="Disordered" evidence="5">
    <location>
        <begin position="109"/>
        <end position="150"/>
    </location>
</feature>
<keyword evidence="6" id="KW-1185">Reference proteome</keyword>
<dbReference type="PROSITE" id="PS51294">
    <property type="entry name" value="HTH_MYB"/>
    <property type="match status" value="2"/>
</dbReference>
<evidence type="ECO:0000313" key="6">
    <source>
        <dbReference type="Proteomes" id="UP000189703"/>
    </source>
</evidence>
<evidence type="ECO:0000256" key="1">
    <source>
        <dbReference type="ARBA" id="ARBA00004123"/>
    </source>
</evidence>
<evidence type="ECO:0000256" key="5">
    <source>
        <dbReference type="SAM" id="MobiDB-lite"/>
    </source>
</evidence>
<dbReference type="InterPro" id="IPR001005">
    <property type="entry name" value="SANT/Myb"/>
</dbReference>
<keyword evidence="4" id="KW-0539">Nucleus</keyword>
<accession>A0A1U7Z3P9</accession>
<protein>
    <submittedName>
        <fullName evidence="7">Myb-related protein Myb4-like</fullName>
    </submittedName>
</protein>
<dbReference type="RefSeq" id="XP_010241362.1">
    <property type="nucleotide sequence ID" value="XM_010243060.1"/>
</dbReference>
<dbReference type="GO" id="GO:0000987">
    <property type="term" value="F:cis-regulatory region sequence-specific DNA binding"/>
    <property type="evidence" value="ECO:0000318"/>
    <property type="project" value="GO_Central"/>
</dbReference>
<sequence length="320" mass="36205">MGRRPCCSKEGLNRGAWSVVEDQILMDYIKLHGEGNWRSLPQKAGLNRCGKSSRLRWLNYLRPDIKRGNISHDEEELILRLHKLLGNRWSLITGRLPGRTDNEIKNYWNTKLGKRKRDHPSSSSAPNSKHSKQSENEKNEPIDELSAGQPKITTLVRTKASRCTKIFIVPTQPRDHHQVEEIDDANAAVIPPPNPMVDSLVTQKAVESEPCSNGLSSLTTPVEDNSLDFIMNLNVGDLCLSELLGSEFSQLWNPHDDHEMIEESKINGDNDNWLCPSLDQSIIYTDVMPEDWTRINYVETRDDTVLHLGSLASFLDSGDD</sequence>
<feature type="compositionally biased region" description="Basic and acidic residues" evidence="5">
    <location>
        <begin position="132"/>
        <end position="141"/>
    </location>
</feature>
<evidence type="ECO:0000256" key="3">
    <source>
        <dbReference type="ARBA" id="ARBA00023125"/>
    </source>
</evidence>